<dbReference type="Ensembl" id="ENSSORT00005040053.1">
    <property type="protein sequence ID" value="ENSSORP00005039050.1"/>
    <property type="gene ID" value="ENSSORG00005018250.1"/>
</dbReference>
<dbReference type="Proteomes" id="UP000472271">
    <property type="component" value="Chromosome 11"/>
</dbReference>
<dbReference type="PROSITE" id="PS50102">
    <property type="entry name" value="RRM"/>
    <property type="match status" value="1"/>
</dbReference>
<evidence type="ECO:0000256" key="2">
    <source>
        <dbReference type="PROSITE-ProRule" id="PRU00176"/>
    </source>
</evidence>
<dbReference type="PANTHER" id="PTHR11176:SF4">
    <property type="entry name" value="DELETED IN AZOOSPERMIA-LIKE"/>
    <property type="match status" value="1"/>
</dbReference>
<keyword evidence="1 2" id="KW-0694">RNA-binding</keyword>
<protein>
    <submittedName>
        <fullName evidence="4">Deleted in azoospermia-like</fullName>
    </submittedName>
</protein>
<keyword evidence="5" id="KW-1185">Reference proteome</keyword>
<dbReference type="GO" id="GO:0008494">
    <property type="term" value="F:translation activator activity"/>
    <property type="evidence" value="ECO:0007669"/>
    <property type="project" value="TreeGrafter"/>
</dbReference>
<feature type="domain" description="RRM" evidence="3">
    <location>
        <begin position="15"/>
        <end position="97"/>
    </location>
</feature>
<dbReference type="InterPro" id="IPR035979">
    <property type="entry name" value="RBD_domain_sf"/>
</dbReference>
<dbReference type="GO" id="GO:0005737">
    <property type="term" value="C:cytoplasm"/>
    <property type="evidence" value="ECO:0007669"/>
    <property type="project" value="TreeGrafter"/>
</dbReference>
<dbReference type="Pfam" id="PF00076">
    <property type="entry name" value="RRM_1"/>
    <property type="match status" value="1"/>
</dbReference>
<proteinExistence type="predicted"/>
<dbReference type="SUPFAM" id="SSF54928">
    <property type="entry name" value="RNA-binding domain, RBD"/>
    <property type="match status" value="1"/>
</dbReference>
<dbReference type="InterPro" id="IPR000504">
    <property type="entry name" value="RRM_dom"/>
</dbReference>
<sequence>MANGYILPAGRVTRNALFVGGMDMKVDENDIQDLFARFGSIKEVKLIRYAGGICKGYGFVYFNEDVNIQSVVEQQISLRGQKLRLGPAIMKARSALRMSHLVGSAPWMSSAQYFDCSCRSPMGGGMAQPSPVLSGGSPYNQPYPYSTFGGSMFPQMPMNYAHNAYAYLVCHLVPARLIPHTPIHLLWSGVMSCPLFDP</sequence>
<dbReference type="SMART" id="SM00360">
    <property type="entry name" value="RRM"/>
    <property type="match status" value="1"/>
</dbReference>
<dbReference type="GO" id="GO:0045948">
    <property type="term" value="P:positive regulation of translational initiation"/>
    <property type="evidence" value="ECO:0007669"/>
    <property type="project" value="TreeGrafter"/>
</dbReference>
<evidence type="ECO:0000313" key="4">
    <source>
        <dbReference type="Ensembl" id="ENSSORP00005039050.1"/>
    </source>
</evidence>
<name>A0A673BB47_9TELE</name>
<dbReference type="GO" id="GO:0070935">
    <property type="term" value="P:3'-UTR-mediated mRNA stabilization"/>
    <property type="evidence" value="ECO:0007669"/>
    <property type="project" value="TreeGrafter"/>
</dbReference>
<dbReference type="AlphaFoldDB" id="A0A673BB47"/>
<reference evidence="4" key="3">
    <citation type="submission" date="2025-09" db="UniProtKB">
        <authorList>
            <consortium name="Ensembl"/>
        </authorList>
    </citation>
    <scope>IDENTIFICATION</scope>
</reference>
<evidence type="ECO:0000313" key="5">
    <source>
        <dbReference type="Proteomes" id="UP000472271"/>
    </source>
</evidence>
<accession>A0A673BB47</accession>
<dbReference type="PANTHER" id="PTHR11176">
    <property type="entry name" value="BOULE-RELATED"/>
    <property type="match status" value="1"/>
</dbReference>
<organism evidence="4 5">
    <name type="scientific">Sphaeramia orbicularis</name>
    <name type="common">orbiculate cardinalfish</name>
    <dbReference type="NCBI Taxonomy" id="375764"/>
    <lineage>
        <taxon>Eukaryota</taxon>
        <taxon>Metazoa</taxon>
        <taxon>Chordata</taxon>
        <taxon>Craniata</taxon>
        <taxon>Vertebrata</taxon>
        <taxon>Euteleostomi</taxon>
        <taxon>Actinopterygii</taxon>
        <taxon>Neopterygii</taxon>
        <taxon>Teleostei</taxon>
        <taxon>Neoteleostei</taxon>
        <taxon>Acanthomorphata</taxon>
        <taxon>Gobiaria</taxon>
        <taxon>Kurtiformes</taxon>
        <taxon>Apogonoidei</taxon>
        <taxon>Apogonidae</taxon>
        <taxon>Apogoninae</taxon>
        <taxon>Sphaeramia</taxon>
    </lineage>
</organism>
<evidence type="ECO:0000256" key="1">
    <source>
        <dbReference type="ARBA" id="ARBA00022884"/>
    </source>
</evidence>
<dbReference type="GO" id="GO:0003730">
    <property type="term" value="F:mRNA 3'-UTR binding"/>
    <property type="evidence" value="ECO:0007669"/>
    <property type="project" value="TreeGrafter"/>
</dbReference>
<dbReference type="InterPro" id="IPR012677">
    <property type="entry name" value="Nucleotide-bd_a/b_plait_sf"/>
</dbReference>
<evidence type="ECO:0000259" key="3">
    <source>
        <dbReference type="PROSITE" id="PS50102"/>
    </source>
</evidence>
<reference evidence="4" key="2">
    <citation type="submission" date="2025-08" db="UniProtKB">
        <authorList>
            <consortium name="Ensembl"/>
        </authorList>
    </citation>
    <scope>IDENTIFICATION</scope>
</reference>
<dbReference type="Gene3D" id="3.30.70.330">
    <property type="match status" value="1"/>
</dbReference>
<reference evidence="4" key="1">
    <citation type="submission" date="2019-06" db="EMBL/GenBank/DDBJ databases">
        <authorList>
            <consortium name="Wellcome Sanger Institute Data Sharing"/>
        </authorList>
    </citation>
    <scope>NUCLEOTIDE SEQUENCE [LARGE SCALE GENOMIC DNA]</scope>
</reference>